<keyword evidence="8" id="KW-1185">Reference proteome</keyword>
<evidence type="ECO:0000256" key="4">
    <source>
        <dbReference type="ARBA" id="ARBA00023136"/>
    </source>
</evidence>
<evidence type="ECO:0000256" key="2">
    <source>
        <dbReference type="ARBA" id="ARBA00022692"/>
    </source>
</evidence>
<evidence type="ECO:0000259" key="6">
    <source>
        <dbReference type="Pfam" id="PF01490"/>
    </source>
</evidence>
<evidence type="ECO:0000256" key="5">
    <source>
        <dbReference type="SAM" id="Phobius"/>
    </source>
</evidence>
<evidence type="ECO:0000256" key="3">
    <source>
        <dbReference type="ARBA" id="ARBA00022989"/>
    </source>
</evidence>
<feature type="non-terminal residue" evidence="7">
    <location>
        <position position="59"/>
    </location>
</feature>
<evidence type="ECO:0000313" key="8">
    <source>
        <dbReference type="Proteomes" id="UP000291343"/>
    </source>
</evidence>
<keyword evidence="2 5" id="KW-0812">Transmembrane</keyword>
<proteinExistence type="predicted"/>
<organism evidence="7 8">
    <name type="scientific">Laodelphax striatellus</name>
    <name type="common">Small brown planthopper</name>
    <name type="synonym">Delphax striatella</name>
    <dbReference type="NCBI Taxonomy" id="195883"/>
    <lineage>
        <taxon>Eukaryota</taxon>
        <taxon>Metazoa</taxon>
        <taxon>Ecdysozoa</taxon>
        <taxon>Arthropoda</taxon>
        <taxon>Hexapoda</taxon>
        <taxon>Insecta</taxon>
        <taxon>Pterygota</taxon>
        <taxon>Neoptera</taxon>
        <taxon>Paraneoptera</taxon>
        <taxon>Hemiptera</taxon>
        <taxon>Auchenorrhyncha</taxon>
        <taxon>Fulgoroidea</taxon>
        <taxon>Delphacidae</taxon>
        <taxon>Criomorphinae</taxon>
        <taxon>Laodelphax</taxon>
    </lineage>
</organism>
<dbReference type="AlphaFoldDB" id="A0A482X022"/>
<feature type="domain" description="Amino acid transporter transmembrane" evidence="6">
    <location>
        <begin position="2"/>
        <end position="56"/>
    </location>
</feature>
<comment type="caution">
    <text evidence="7">The sequence shown here is derived from an EMBL/GenBank/DDBJ whole genome shotgun (WGS) entry which is preliminary data.</text>
</comment>
<evidence type="ECO:0000313" key="7">
    <source>
        <dbReference type="EMBL" id="RZF38932.1"/>
    </source>
</evidence>
<dbReference type="STRING" id="195883.A0A482X022"/>
<sequence length="59" mass="6333">VLALENEMKSPKYYSGVCGIVNVAMIPAVSLYTAFGFCGYLKYGDDTKSSATYNLPVGD</sequence>
<protein>
    <recommendedName>
        <fullName evidence="6">Amino acid transporter transmembrane domain-containing protein</fullName>
    </recommendedName>
</protein>
<dbReference type="InParanoid" id="A0A482X022"/>
<comment type="subcellular location">
    <subcellularLocation>
        <location evidence="1">Membrane</location>
    </subcellularLocation>
</comment>
<reference evidence="7 8" key="1">
    <citation type="journal article" date="2017" name="Gigascience">
        <title>Genome sequence of the small brown planthopper, Laodelphax striatellus.</title>
        <authorList>
            <person name="Zhu J."/>
            <person name="Jiang F."/>
            <person name="Wang X."/>
            <person name="Yang P."/>
            <person name="Bao Y."/>
            <person name="Zhao W."/>
            <person name="Wang W."/>
            <person name="Lu H."/>
            <person name="Wang Q."/>
            <person name="Cui N."/>
            <person name="Li J."/>
            <person name="Chen X."/>
            <person name="Luo L."/>
            <person name="Yu J."/>
            <person name="Kang L."/>
            <person name="Cui F."/>
        </authorList>
    </citation>
    <scope>NUCLEOTIDE SEQUENCE [LARGE SCALE GENOMIC DNA]</scope>
    <source>
        <strain evidence="7">Lst14</strain>
    </source>
</reference>
<dbReference type="Pfam" id="PF01490">
    <property type="entry name" value="Aa_trans"/>
    <property type="match status" value="1"/>
</dbReference>
<accession>A0A482X022</accession>
<dbReference type="InterPro" id="IPR013057">
    <property type="entry name" value="AA_transpt_TM"/>
</dbReference>
<dbReference type="EMBL" id="QKKF02021206">
    <property type="protein sequence ID" value="RZF38932.1"/>
    <property type="molecule type" value="Genomic_DNA"/>
</dbReference>
<dbReference type="GO" id="GO:0016020">
    <property type="term" value="C:membrane"/>
    <property type="evidence" value="ECO:0007669"/>
    <property type="project" value="UniProtKB-SubCell"/>
</dbReference>
<feature type="transmembrane region" description="Helical" evidence="5">
    <location>
        <begin position="20"/>
        <end position="41"/>
    </location>
</feature>
<feature type="non-terminal residue" evidence="7">
    <location>
        <position position="1"/>
    </location>
</feature>
<keyword evidence="4 5" id="KW-0472">Membrane</keyword>
<dbReference type="Proteomes" id="UP000291343">
    <property type="component" value="Unassembled WGS sequence"/>
</dbReference>
<gene>
    <name evidence="7" type="ORF">LSTR_LSTR016716</name>
</gene>
<dbReference type="OrthoDB" id="1684102at2759"/>
<name>A0A482X022_LAOST</name>
<keyword evidence="3 5" id="KW-1133">Transmembrane helix</keyword>
<evidence type="ECO:0000256" key="1">
    <source>
        <dbReference type="ARBA" id="ARBA00004370"/>
    </source>
</evidence>